<evidence type="ECO:0000313" key="1">
    <source>
        <dbReference type="EMBL" id="KAJ0102128.1"/>
    </source>
</evidence>
<evidence type="ECO:0000313" key="2">
    <source>
        <dbReference type="Proteomes" id="UP001164250"/>
    </source>
</evidence>
<organism evidence="1 2">
    <name type="scientific">Pistacia atlantica</name>
    <dbReference type="NCBI Taxonomy" id="434234"/>
    <lineage>
        <taxon>Eukaryota</taxon>
        <taxon>Viridiplantae</taxon>
        <taxon>Streptophyta</taxon>
        <taxon>Embryophyta</taxon>
        <taxon>Tracheophyta</taxon>
        <taxon>Spermatophyta</taxon>
        <taxon>Magnoliopsida</taxon>
        <taxon>eudicotyledons</taxon>
        <taxon>Gunneridae</taxon>
        <taxon>Pentapetalae</taxon>
        <taxon>rosids</taxon>
        <taxon>malvids</taxon>
        <taxon>Sapindales</taxon>
        <taxon>Anacardiaceae</taxon>
        <taxon>Pistacia</taxon>
    </lineage>
</organism>
<name>A0ACC1BSF5_9ROSI</name>
<dbReference type="EMBL" id="CM047899">
    <property type="protein sequence ID" value="KAJ0102128.1"/>
    <property type="molecule type" value="Genomic_DNA"/>
</dbReference>
<comment type="caution">
    <text evidence="1">The sequence shown here is derived from an EMBL/GenBank/DDBJ whole genome shotgun (WGS) entry which is preliminary data.</text>
</comment>
<proteinExistence type="predicted"/>
<keyword evidence="2" id="KW-1185">Reference proteome</keyword>
<accession>A0ACC1BSF5</accession>
<gene>
    <name evidence="1" type="ORF">Patl1_06217</name>
</gene>
<reference evidence="2" key="1">
    <citation type="journal article" date="2023" name="G3 (Bethesda)">
        <title>Genome assembly and association tests identify interacting loci associated with vigor, precocity, and sex in interspecific pistachio rootstocks.</title>
        <authorList>
            <person name="Palmer W."/>
            <person name="Jacygrad E."/>
            <person name="Sagayaradj S."/>
            <person name="Cavanaugh K."/>
            <person name="Han R."/>
            <person name="Bertier L."/>
            <person name="Beede B."/>
            <person name="Kafkas S."/>
            <person name="Golino D."/>
            <person name="Preece J."/>
            <person name="Michelmore R."/>
        </authorList>
    </citation>
    <scope>NUCLEOTIDE SEQUENCE [LARGE SCALE GENOMIC DNA]</scope>
</reference>
<sequence>MSSNYSAGVPIKKRRFPLIRPPSPPAKEQSVINDLLQKENSSLSQGSALSNAKVGPSSSGLSDANKESLLAERKGNPDATNVKMVNSSDKTYSIKVEQPSLTIHTISRADVDSKGKLVGAEKSANMIKSAKAELNLALTEAPALTLGKDLSNKQKMVEKSKSEFVKTPGITELSLAVNEHIVSAMAGHSGERSHQNHESGGPVSLSLSLNKGGNSNQCKVDNVDLNTNADMHANRSNWDLNTTMDAWNGSVVDEAAGQGTLDGCNTIGGTHDIKPLICSVGLFGDSATSKGQILEKNRCRSDGTLSSHLLGQPCNSEANLHLGLSPSFSLSNLSQKPASLSAMLNSGQGTANSGLGKAFELTGSLNPVNIRNVKSEPLDESIKHGFTGANPIPKVLPDIRAVKRELVERCNPEALKPFKFSSLKLVDPRSIKPEPVREDIRETLKKTEGTSNQSDKQMVEAMDIRGKTTSSAALSTSGEVSNPFEHSMNRKGSHLSGEVPQEKSESSGQVLTETMSAPVRLDGNASNLSREVPQGNNLSREVSQEKSESARQVLTETVSASVGDDGNVSNVSSLVDTAIAEDKNIDDTEQCRLKFMEEVPPNSRGNGEGSASEDEEKINLSGDMLEEDSYGSDYESDANHNLETAMDAEHNNGREEDFEDGEVREPLAHTEQEGPICEERELQHFDSGDSSDNKRLDFVGPPSDRPSTSSSVEDKPTKTEEPSETNNDNMKEFSETTHDEKDSKGAGSNDAVLQKPSAGEMLANEVDQKRCGRASPIRPVVMLKMKDGLKGQETELSYDQATSSSQGNSAAVAQGFDENVKRTDVVEKSVSPSPKAEASSIIDDPAKDANSGGNKSRIINLPRVSNMPSPGQTRTISGRPLPPRAGRERLTDVSLEGEILHPRGRDEIYTDASHKFSRERHQDHPSRNSRLNFVRGRGRISSRIDTLQGDWNSERDFAPDFYNGPAEFHVPRHKYASQPDPEFNGYNAGLNGPFVGTGRGGRKILNDEPPVFRHLPRRRSPGGRMGPHGRGLDMVRRVPRNISPSGCIGQDGTELVGLRRGEKFMRGLPNDNTDPMFTHPQAPYEGLDGHFVRSNRNFLPMQRRGIPRIRSKSPIGSRTRSPGTWSPPRRRSPDGFGGHPELPNRRSPPIYRMERMRSPEHSCFPGEMVVRRHGSPYMSRPPNEVRDMDSSRDLAHPRSAMPNRSPSGRVLLRNARRFDIVDPRERTDGDDYFGRPMHPGRFQELGADGTGEERRRFGERRGPVRPFRPPYNGVEGENFHLNAGDGLRTFRFCPEDGPEFHERGNLREREFDRRIKNRPGNGPRRTRNIEEQEGNYRHGGPVWHDNGFDDMSRMKRKKF</sequence>
<dbReference type="Proteomes" id="UP001164250">
    <property type="component" value="Chromosome 3"/>
</dbReference>
<protein>
    <submittedName>
        <fullName evidence="1">Uncharacterized protein</fullName>
    </submittedName>
</protein>